<organism evidence="1">
    <name type="scientific">Pseudomonas putida</name>
    <name type="common">Arthrobacter siderocapsulatus</name>
    <dbReference type="NCBI Taxonomy" id="303"/>
    <lineage>
        <taxon>Bacteria</taxon>
        <taxon>Pseudomonadati</taxon>
        <taxon>Pseudomonadota</taxon>
        <taxon>Gammaproteobacteria</taxon>
        <taxon>Pseudomonadales</taxon>
        <taxon>Pseudomonadaceae</taxon>
        <taxon>Pseudomonas</taxon>
    </lineage>
</organism>
<dbReference type="EMBL" id="CP016634">
    <property type="protein sequence ID" value="ANY87995.1"/>
    <property type="molecule type" value="Genomic_DNA"/>
</dbReference>
<reference evidence="1" key="1">
    <citation type="submission" date="2016-07" db="EMBL/GenBank/DDBJ databases">
        <title>New class B carbapenemase carried by novel plasmid in Pseudomonas putida enviromental strain in eastern Amazonia.</title>
        <authorList>
            <person name="Souza C.O."/>
            <person name="Lima K.V."/>
            <person name="Brasiliense D.M."/>
            <person name="Perez-Chaparro P.J."/>
            <person name="Mamizuka E.M."/>
            <person name="Lima M.O."/>
            <person name="Lima L.N."/>
            <person name="McCulloch J.A."/>
        </authorList>
    </citation>
    <scope>NUCLEOTIDE SEQUENCE [LARGE SCALE GENOMIC DNA]</scope>
    <source>
        <strain evidence="1">IEC33019</strain>
    </source>
</reference>
<accession>A0A1B2F736</accession>
<gene>
    <name evidence="1" type="ORF">IEC33019_2449</name>
</gene>
<sequence length="240" mass="27819">MFRIRFHDVDDYAGLSNALDELCIRYPFVAPPKIAGIEVACDFRHKTGSISETQAMTLRLQSSIFADGEKHRQYDPDTAQNRFLDHPGARLDPNLNFRIGNKEDAISWQIYFKRVNKKQPLPEDQWRARVEVTLQRSAPQENGLNLLSDLQAFRFDKLAGLFRFRRPVAPEQMARNDRFRLEAIKINRELQDATPERGIHSFDAVGRRDKFRKTRAESSHLEADDELRNAVKGALRRLTI</sequence>
<dbReference type="AlphaFoldDB" id="A0A1B2F736"/>
<proteinExistence type="predicted"/>
<name>A0A1B2F736_PSEPU</name>
<protein>
    <submittedName>
        <fullName evidence="1">Uncharacterized protein</fullName>
    </submittedName>
</protein>
<evidence type="ECO:0000313" key="1">
    <source>
        <dbReference type="EMBL" id="ANY87995.1"/>
    </source>
</evidence>